<name>A0A177WP95_BATDL</name>
<dbReference type="AlphaFoldDB" id="A0A177WP95"/>
<sequence length="115" mass="13735">MNFTPSKLHKSSVSIHAENQSYRRIKNENRLQMQCQIERQNTMAAFVSKWQDQASNITWKTNLKKMKDATAEEIALANREFLSLRQKELCQLLKDDKARYEKELQLQPYPRKIEY</sequence>
<dbReference type="Pfam" id="PF15104">
    <property type="entry name" value="CFAP141"/>
    <property type="match status" value="1"/>
</dbReference>
<evidence type="ECO:0000313" key="2">
    <source>
        <dbReference type="Proteomes" id="UP000077115"/>
    </source>
</evidence>
<dbReference type="Proteomes" id="UP000077115">
    <property type="component" value="Unassembled WGS sequence"/>
</dbReference>
<reference evidence="1 2" key="2">
    <citation type="submission" date="2016-05" db="EMBL/GenBank/DDBJ databases">
        <title>Lineage-specific infection strategies underlie the spectrum of fungal disease in amphibians.</title>
        <authorList>
            <person name="Cuomo C.A."/>
            <person name="Farrer R.A."/>
            <person name="James T."/>
            <person name="Longcore J."/>
            <person name="Birren B."/>
        </authorList>
    </citation>
    <scope>NUCLEOTIDE SEQUENCE [LARGE SCALE GENOMIC DNA]</scope>
    <source>
        <strain evidence="1 2">JEL423</strain>
    </source>
</reference>
<gene>
    <name evidence="1" type="ORF">BDEG_25252</name>
</gene>
<dbReference type="InterPro" id="IPR029375">
    <property type="entry name" value="CFAP141"/>
</dbReference>
<dbReference type="VEuPathDB" id="FungiDB:BDEG_25252"/>
<accession>A0A177WP95</accession>
<proteinExistence type="predicted"/>
<dbReference type="PANTHER" id="PTHR35818:SF1">
    <property type="entry name" value="CILIA- AND FLAGELLA-ASSOCIATED PROTEIN 141"/>
    <property type="match status" value="1"/>
</dbReference>
<organism evidence="1 2">
    <name type="scientific">Batrachochytrium dendrobatidis (strain JEL423)</name>
    <dbReference type="NCBI Taxonomy" id="403673"/>
    <lineage>
        <taxon>Eukaryota</taxon>
        <taxon>Fungi</taxon>
        <taxon>Fungi incertae sedis</taxon>
        <taxon>Chytridiomycota</taxon>
        <taxon>Chytridiomycota incertae sedis</taxon>
        <taxon>Chytridiomycetes</taxon>
        <taxon>Rhizophydiales</taxon>
        <taxon>Rhizophydiales incertae sedis</taxon>
        <taxon>Batrachochytrium</taxon>
    </lineage>
</organism>
<dbReference type="OrthoDB" id="2122938at2759"/>
<dbReference type="PANTHER" id="PTHR35818">
    <property type="entry name" value="C1ORF189"/>
    <property type="match status" value="1"/>
</dbReference>
<dbReference type="EMBL" id="DS022306">
    <property type="protein sequence ID" value="OAJ41692.1"/>
    <property type="molecule type" value="Genomic_DNA"/>
</dbReference>
<protein>
    <submittedName>
        <fullName evidence="1">Uncharacterized protein</fullName>
    </submittedName>
</protein>
<reference evidence="1 2" key="1">
    <citation type="submission" date="2006-10" db="EMBL/GenBank/DDBJ databases">
        <title>The Genome Sequence of Batrachochytrium dendrobatidis JEL423.</title>
        <authorList>
            <consortium name="The Broad Institute Genome Sequencing Platform"/>
            <person name="Birren B."/>
            <person name="Lander E."/>
            <person name="Galagan J."/>
            <person name="Cuomo C."/>
            <person name="Devon K."/>
            <person name="Jaffe D."/>
            <person name="Butler J."/>
            <person name="Alvarez P."/>
            <person name="Gnerre S."/>
            <person name="Grabherr M."/>
            <person name="Kleber M."/>
            <person name="Mauceli E."/>
            <person name="Brockman W."/>
            <person name="Young S."/>
            <person name="LaButti K."/>
            <person name="Sykes S."/>
            <person name="DeCaprio D."/>
            <person name="Crawford M."/>
            <person name="Koehrsen M."/>
            <person name="Engels R."/>
            <person name="Montgomery P."/>
            <person name="Pearson M."/>
            <person name="Howarth C."/>
            <person name="Larson L."/>
            <person name="White J."/>
            <person name="O'Leary S."/>
            <person name="Kodira C."/>
            <person name="Zeng Q."/>
            <person name="Yandava C."/>
            <person name="Alvarado L."/>
            <person name="Longcore J."/>
            <person name="James T."/>
        </authorList>
    </citation>
    <scope>NUCLEOTIDE SEQUENCE [LARGE SCALE GENOMIC DNA]</scope>
    <source>
        <strain evidence="1 2">JEL423</strain>
    </source>
</reference>
<evidence type="ECO:0000313" key="1">
    <source>
        <dbReference type="EMBL" id="OAJ41692.1"/>
    </source>
</evidence>